<proteinExistence type="predicted"/>
<protein>
    <recommendedName>
        <fullName evidence="3">Polyketide synthase</fullName>
    </recommendedName>
</protein>
<dbReference type="Proteomes" id="UP001390339">
    <property type="component" value="Unassembled WGS sequence"/>
</dbReference>
<name>A0ABR2HKT4_9PEZI</name>
<evidence type="ECO:0008006" key="3">
    <source>
        <dbReference type="Google" id="ProtNLM"/>
    </source>
</evidence>
<comment type="caution">
    <text evidence="1">The sequence shown here is derived from an EMBL/GenBank/DDBJ whole genome shotgun (WGS) entry which is preliminary data.</text>
</comment>
<organism evidence="1 2">
    <name type="scientific">Apiospora arundinis</name>
    <dbReference type="NCBI Taxonomy" id="335852"/>
    <lineage>
        <taxon>Eukaryota</taxon>
        <taxon>Fungi</taxon>
        <taxon>Dikarya</taxon>
        <taxon>Ascomycota</taxon>
        <taxon>Pezizomycotina</taxon>
        <taxon>Sordariomycetes</taxon>
        <taxon>Xylariomycetidae</taxon>
        <taxon>Amphisphaeriales</taxon>
        <taxon>Apiosporaceae</taxon>
        <taxon>Apiospora</taxon>
    </lineage>
</organism>
<evidence type="ECO:0000313" key="1">
    <source>
        <dbReference type="EMBL" id="KAK8848756.1"/>
    </source>
</evidence>
<reference evidence="1 2" key="1">
    <citation type="journal article" date="2024" name="IMA Fungus">
        <title>Apiospora arundinis, a panoply of carbohydrate-active enzymes and secondary metabolites.</title>
        <authorList>
            <person name="Sorensen T."/>
            <person name="Petersen C."/>
            <person name="Muurmann A.T."/>
            <person name="Christiansen J.V."/>
            <person name="Brundto M.L."/>
            <person name="Overgaard C.K."/>
            <person name="Boysen A.T."/>
            <person name="Wollenberg R.D."/>
            <person name="Larsen T.O."/>
            <person name="Sorensen J.L."/>
            <person name="Nielsen K.L."/>
            <person name="Sondergaard T.E."/>
        </authorList>
    </citation>
    <scope>NUCLEOTIDE SEQUENCE [LARGE SCALE GENOMIC DNA]</scope>
    <source>
        <strain evidence="1 2">AAU 773</strain>
    </source>
</reference>
<sequence length="78" mass="8409">MTACLGHLLAIHDNLTAGAISIAPLMSVSGFALSEIDMLRVSLHNAAARKLAYMACHRLEAKMHLYRLDSAVCSMGRP</sequence>
<accession>A0ABR2HKT4</accession>
<gene>
    <name evidence="1" type="ORF">PGQ11_015236</name>
</gene>
<evidence type="ECO:0000313" key="2">
    <source>
        <dbReference type="Proteomes" id="UP001390339"/>
    </source>
</evidence>
<keyword evidence="2" id="KW-1185">Reference proteome</keyword>
<dbReference type="EMBL" id="JAPCWZ010000010">
    <property type="protein sequence ID" value="KAK8848756.1"/>
    <property type="molecule type" value="Genomic_DNA"/>
</dbReference>